<dbReference type="Pfam" id="PF01478">
    <property type="entry name" value="Peptidase_A24"/>
    <property type="match status" value="1"/>
</dbReference>
<dbReference type="GO" id="GO:0004190">
    <property type="term" value="F:aspartic-type endopeptidase activity"/>
    <property type="evidence" value="ECO:0007669"/>
    <property type="project" value="UniProtKB-EC"/>
</dbReference>
<dbReference type="GO" id="GO:0006465">
    <property type="term" value="P:signal peptide processing"/>
    <property type="evidence" value="ECO:0007669"/>
    <property type="project" value="TreeGrafter"/>
</dbReference>
<organism evidence="10">
    <name type="scientific">hydrothermal vent metagenome</name>
    <dbReference type="NCBI Taxonomy" id="652676"/>
    <lineage>
        <taxon>unclassified sequences</taxon>
        <taxon>metagenomes</taxon>
        <taxon>ecological metagenomes</taxon>
    </lineage>
</organism>
<keyword evidence="5 7" id="KW-1133">Transmembrane helix</keyword>
<evidence type="ECO:0000256" key="5">
    <source>
        <dbReference type="ARBA" id="ARBA00022989"/>
    </source>
</evidence>
<sequence>MADQAIVLSLLGLLGLSIGSFINVVAYRVPLKRSVMRPPSACPNCNHKLSWRENIPVISWLMLRGKCSDCGIHFSIRYLIVEVLTGVVFAVTVAVIGVAWVLPAYLWFAGVTITLTLTDLDHKLIPNRILYPGIVVGAVLLIGGAVAAGDPQGAIRSLLAGASYFGALLVIALVAPAGGFGFGDVKLAILLGMFTGYLGWGQMSVAFFFAFLLGGVLSILLLITGTKGRKDAIPFGPYLVLGAYVAIVAGDRILDWYLA</sequence>
<evidence type="ECO:0000259" key="8">
    <source>
        <dbReference type="Pfam" id="PF01478"/>
    </source>
</evidence>
<dbReference type="Pfam" id="PF06750">
    <property type="entry name" value="A24_N_bact"/>
    <property type="match status" value="1"/>
</dbReference>
<keyword evidence="4 7" id="KW-0812">Transmembrane</keyword>
<dbReference type="EC" id="3.4.23.43" evidence="10"/>
<feature type="domain" description="Prepilin type IV endopeptidase peptidase" evidence="8">
    <location>
        <begin position="108"/>
        <end position="219"/>
    </location>
</feature>
<dbReference type="GO" id="GO:0005886">
    <property type="term" value="C:plasma membrane"/>
    <property type="evidence" value="ECO:0007669"/>
    <property type="project" value="UniProtKB-SubCell"/>
</dbReference>
<feature type="transmembrane region" description="Helical" evidence="7">
    <location>
        <begin position="83"/>
        <end position="109"/>
    </location>
</feature>
<feature type="domain" description="Prepilin peptidase A24 N-terminal" evidence="9">
    <location>
        <begin position="13"/>
        <end position="93"/>
    </location>
</feature>
<protein>
    <submittedName>
        <fullName evidence="10">Leader peptidase (Prepilin peptidase) / N-methyltransferase</fullName>
        <ecNumber evidence="10">3.4.23.43</ecNumber>
    </submittedName>
</protein>
<dbReference type="Gene3D" id="1.20.120.1220">
    <property type="match status" value="1"/>
</dbReference>
<evidence type="ECO:0000313" key="10">
    <source>
        <dbReference type="EMBL" id="VAW09591.1"/>
    </source>
</evidence>
<evidence type="ECO:0000256" key="3">
    <source>
        <dbReference type="ARBA" id="ARBA00022475"/>
    </source>
</evidence>
<feature type="transmembrane region" description="Helical" evidence="7">
    <location>
        <begin position="161"/>
        <end position="183"/>
    </location>
</feature>
<dbReference type="GO" id="GO:0008168">
    <property type="term" value="F:methyltransferase activity"/>
    <property type="evidence" value="ECO:0007669"/>
    <property type="project" value="UniProtKB-KW"/>
</dbReference>
<dbReference type="GO" id="GO:0032259">
    <property type="term" value="P:methylation"/>
    <property type="evidence" value="ECO:0007669"/>
    <property type="project" value="UniProtKB-KW"/>
</dbReference>
<dbReference type="InterPro" id="IPR010627">
    <property type="entry name" value="Prepilin_pept_A24_N"/>
</dbReference>
<dbReference type="PANTHER" id="PTHR30487">
    <property type="entry name" value="TYPE 4 PREPILIN-LIKE PROTEINS LEADER PEPTIDE-PROCESSING ENZYME"/>
    <property type="match status" value="1"/>
</dbReference>
<keyword evidence="3" id="KW-1003">Cell membrane</keyword>
<comment type="similarity">
    <text evidence="2">Belongs to the peptidase A24 family.</text>
</comment>
<keyword evidence="6 7" id="KW-0472">Membrane</keyword>
<keyword evidence="10" id="KW-0378">Hydrolase</keyword>
<dbReference type="PANTHER" id="PTHR30487:SF0">
    <property type="entry name" value="PREPILIN LEADER PEPTIDASE_N-METHYLTRANSFERASE-RELATED"/>
    <property type="match status" value="1"/>
</dbReference>
<dbReference type="AlphaFoldDB" id="A0A3B0STA6"/>
<evidence type="ECO:0000256" key="4">
    <source>
        <dbReference type="ARBA" id="ARBA00022692"/>
    </source>
</evidence>
<feature type="transmembrane region" description="Helical" evidence="7">
    <location>
        <begin position="6"/>
        <end position="27"/>
    </location>
</feature>
<keyword evidence="10" id="KW-0808">Transferase</keyword>
<evidence type="ECO:0000256" key="6">
    <source>
        <dbReference type="ARBA" id="ARBA00023136"/>
    </source>
</evidence>
<evidence type="ECO:0000259" key="9">
    <source>
        <dbReference type="Pfam" id="PF06750"/>
    </source>
</evidence>
<keyword evidence="10" id="KW-0489">Methyltransferase</keyword>
<reference evidence="10" key="1">
    <citation type="submission" date="2018-06" db="EMBL/GenBank/DDBJ databases">
        <authorList>
            <person name="Zhirakovskaya E."/>
        </authorList>
    </citation>
    <scope>NUCLEOTIDE SEQUENCE</scope>
</reference>
<evidence type="ECO:0000256" key="2">
    <source>
        <dbReference type="ARBA" id="ARBA00005801"/>
    </source>
</evidence>
<accession>A0A3B0STA6</accession>
<gene>
    <name evidence="10" type="ORF">MNBD_ACTINO02-1769</name>
</gene>
<feature type="transmembrane region" description="Helical" evidence="7">
    <location>
        <begin position="129"/>
        <end position="149"/>
    </location>
</feature>
<evidence type="ECO:0000256" key="7">
    <source>
        <dbReference type="SAM" id="Phobius"/>
    </source>
</evidence>
<feature type="transmembrane region" description="Helical" evidence="7">
    <location>
        <begin position="203"/>
        <end position="223"/>
    </location>
</feature>
<dbReference type="InterPro" id="IPR050882">
    <property type="entry name" value="Prepilin_peptidase/N-MTase"/>
</dbReference>
<comment type="subcellular location">
    <subcellularLocation>
        <location evidence="1">Cell membrane</location>
        <topology evidence="1">Multi-pass membrane protein</topology>
    </subcellularLocation>
</comment>
<dbReference type="EMBL" id="UOEK01000610">
    <property type="protein sequence ID" value="VAW09591.1"/>
    <property type="molecule type" value="Genomic_DNA"/>
</dbReference>
<proteinExistence type="inferred from homology"/>
<dbReference type="InterPro" id="IPR000045">
    <property type="entry name" value="Prepilin_IV_endopep_pep"/>
</dbReference>
<name>A0A3B0STA6_9ZZZZ</name>
<evidence type="ECO:0000256" key="1">
    <source>
        <dbReference type="ARBA" id="ARBA00004651"/>
    </source>
</evidence>
<feature type="transmembrane region" description="Helical" evidence="7">
    <location>
        <begin position="235"/>
        <end position="254"/>
    </location>
</feature>